<dbReference type="EMBL" id="CP138335">
    <property type="protein sequence ID" value="XBW07544.1"/>
    <property type="molecule type" value="Genomic_DNA"/>
</dbReference>
<protein>
    <submittedName>
        <fullName evidence="1">Uncharacterized protein</fullName>
    </submittedName>
</protein>
<sequence>MTEPVGGPVADLEGAPLPTKRTLRHRKNIFSQFFKFMGFNTMILRMVAKGHQD</sequence>
<dbReference type="KEGG" id="sapp:SAC06_07820"/>
<dbReference type="RefSeq" id="WP_350257749.1">
    <property type="nucleotide sequence ID" value="NZ_CP138335.1"/>
</dbReference>
<gene>
    <name evidence="1" type="ORF">SAC06_07820</name>
</gene>
<proteinExistence type="predicted"/>
<dbReference type="AlphaFoldDB" id="A0AAU7V5I2"/>
<name>A0AAU7V5I2_9ACTO</name>
<accession>A0AAU7V5I2</accession>
<evidence type="ECO:0000313" key="1">
    <source>
        <dbReference type="EMBL" id="XBW07544.1"/>
    </source>
</evidence>
<organism evidence="1">
    <name type="scientific">Scrofimicrobium appendicitidis</name>
    <dbReference type="NCBI Taxonomy" id="3079930"/>
    <lineage>
        <taxon>Bacteria</taxon>
        <taxon>Bacillati</taxon>
        <taxon>Actinomycetota</taxon>
        <taxon>Actinomycetes</taxon>
        <taxon>Actinomycetales</taxon>
        <taxon>Actinomycetaceae</taxon>
        <taxon>Scrofimicrobium</taxon>
    </lineage>
</organism>
<reference evidence="1" key="1">
    <citation type="submission" date="2023-11" db="EMBL/GenBank/DDBJ databases">
        <title>Scrofimicrobium hongkongense sp. nov., isolated from a patient with peritonitis.</title>
        <authorList>
            <person name="Lao H.Y."/>
            <person name="Wong A.Y.P."/>
            <person name="Ng T.L."/>
            <person name="Wong R.Y.L."/>
            <person name="Yau M.C.Y."/>
            <person name="Lam J.Y.W."/>
            <person name="Siu G.K.H."/>
        </authorList>
    </citation>
    <scope>NUCLEOTIDE SEQUENCE</scope>
    <source>
        <strain evidence="1">R131</strain>
    </source>
</reference>